<sequence length="63" mass="6717">MSGYAGRFGAPLPPRLPRPNQCDSDVEVGDTLTTILISCSSQQQRAAGDPRGVPSRLPRSATY</sequence>
<reference evidence="2" key="1">
    <citation type="submission" date="2019-03" db="EMBL/GenBank/DDBJ databases">
        <title>WGS assembly of Setaria viridis.</title>
        <authorList>
            <person name="Huang P."/>
            <person name="Jenkins J."/>
            <person name="Grimwood J."/>
            <person name="Barry K."/>
            <person name="Healey A."/>
            <person name="Mamidi S."/>
            <person name="Sreedasyam A."/>
            <person name="Shu S."/>
            <person name="Feldman M."/>
            <person name="Wu J."/>
            <person name="Yu Y."/>
            <person name="Chen C."/>
            <person name="Johnson J."/>
            <person name="Rokhsar D."/>
            <person name="Baxter I."/>
            <person name="Schmutz J."/>
            <person name="Brutnell T."/>
            <person name="Kellogg E."/>
        </authorList>
    </citation>
    <scope>NUCLEOTIDE SEQUENCE [LARGE SCALE GENOMIC DNA]</scope>
</reference>
<feature type="region of interest" description="Disordered" evidence="1">
    <location>
        <begin position="41"/>
        <end position="63"/>
    </location>
</feature>
<accession>A0A4U6TVM6</accession>
<dbReference type="Gramene" id="TKW05685">
    <property type="protein sequence ID" value="TKW05685"/>
    <property type="gene ID" value="SEVIR_7G192950v2"/>
</dbReference>
<name>A0A4U6TVM6_SETVI</name>
<evidence type="ECO:0000313" key="3">
    <source>
        <dbReference type="Proteomes" id="UP000298652"/>
    </source>
</evidence>
<evidence type="ECO:0000313" key="2">
    <source>
        <dbReference type="EMBL" id="TKW05685.1"/>
    </source>
</evidence>
<dbReference type="EMBL" id="CM016558">
    <property type="protein sequence ID" value="TKW05685.1"/>
    <property type="molecule type" value="Genomic_DNA"/>
</dbReference>
<dbReference type="AlphaFoldDB" id="A0A4U6TVM6"/>
<gene>
    <name evidence="2" type="ORF">SEVIR_7G192950v2</name>
</gene>
<proteinExistence type="predicted"/>
<keyword evidence="3" id="KW-1185">Reference proteome</keyword>
<feature type="region of interest" description="Disordered" evidence="1">
    <location>
        <begin position="1"/>
        <end position="22"/>
    </location>
</feature>
<dbReference type="Proteomes" id="UP000298652">
    <property type="component" value="Chromosome 7"/>
</dbReference>
<evidence type="ECO:0000256" key="1">
    <source>
        <dbReference type="SAM" id="MobiDB-lite"/>
    </source>
</evidence>
<organism evidence="2 3">
    <name type="scientific">Setaria viridis</name>
    <name type="common">Green bristlegrass</name>
    <name type="synonym">Setaria italica subsp. viridis</name>
    <dbReference type="NCBI Taxonomy" id="4556"/>
    <lineage>
        <taxon>Eukaryota</taxon>
        <taxon>Viridiplantae</taxon>
        <taxon>Streptophyta</taxon>
        <taxon>Embryophyta</taxon>
        <taxon>Tracheophyta</taxon>
        <taxon>Spermatophyta</taxon>
        <taxon>Magnoliopsida</taxon>
        <taxon>Liliopsida</taxon>
        <taxon>Poales</taxon>
        <taxon>Poaceae</taxon>
        <taxon>PACMAD clade</taxon>
        <taxon>Panicoideae</taxon>
        <taxon>Panicodae</taxon>
        <taxon>Paniceae</taxon>
        <taxon>Cenchrinae</taxon>
        <taxon>Setaria</taxon>
    </lineage>
</organism>
<protein>
    <submittedName>
        <fullName evidence="2">Uncharacterized protein</fullName>
    </submittedName>
</protein>